<dbReference type="InterPro" id="IPR024690">
    <property type="entry name" value="CN_hydtase_beta_dom_C"/>
</dbReference>
<evidence type="ECO:0000259" key="5">
    <source>
        <dbReference type="Pfam" id="PF21006"/>
    </source>
</evidence>
<dbReference type="InterPro" id="IPR042262">
    <property type="entry name" value="CN_hydtase_beta_C"/>
</dbReference>
<feature type="domain" description="Nitrile hydratase beta subunit-like N-terminal" evidence="5">
    <location>
        <begin position="42"/>
        <end position="151"/>
    </location>
</feature>
<comment type="catalytic activity">
    <reaction evidence="3">
        <text>an aliphatic primary amide = an aliphatic nitrile + H2O</text>
        <dbReference type="Rhea" id="RHEA:12673"/>
        <dbReference type="ChEBI" id="CHEBI:15377"/>
        <dbReference type="ChEBI" id="CHEBI:65285"/>
        <dbReference type="ChEBI" id="CHEBI:80291"/>
        <dbReference type="EC" id="4.2.1.84"/>
    </reaction>
</comment>
<dbReference type="EC" id="4.2.1.84" evidence="1"/>
<dbReference type="OrthoDB" id="3478924at2"/>
<dbReference type="Gene3D" id="1.10.472.20">
    <property type="entry name" value="Nitrile hydratase, beta subunit"/>
    <property type="match status" value="1"/>
</dbReference>
<dbReference type="Pfam" id="PF21006">
    <property type="entry name" value="NHase_beta_N"/>
    <property type="match status" value="1"/>
</dbReference>
<evidence type="ECO:0000259" key="4">
    <source>
        <dbReference type="Pfam" id="PF02211"/>
    </source>
</evidence>
<proteinExistence type="predicted"/>
<evidence type="ECO:0000313" key="7">
    <source>
        <dbReference type="Proteomes" id="UP000467105"/>
    </source>
</evidence>
<accession>A0A7I7Z1E4</accession>
<dbReference type="AlphaFoldDB" id="A0A7I7Z1E4"/>
<organism evidence="6 7">
    <name type="scientific">Mycobacterium parmense</name>
    <dbReference type="NCBI Taxonomy" id="185642"/>
    <lineage>
        <taxon>Bacteria</taxon>
        <taxon>Bacillati</taxon>
        <taxon>Actinomycetota</taxon>
        <taxon>Actinomycetes</taxon>
        <taxon>Mycobacteriales</taxon>
        <taxon>Mycobacteriaceae</taxon>
        <taxon>Mycobacterium</taxon>
        <taxon>Mycobacterium simiae complex</taxon>
    </lineage>
</organism>
<name>A0A7I7Z1E4_9MYCO</name>
<evidence type="ECO:0000256" key="3">
    <source>
        <dbReference type="ARBA" id="ARBA00044877"/>
    </source>
</evidence>
<protein>
    <recommendedName>
        <fullName evidence="1">nitrile hydratase</fullName>
        <ecNumber evidence="1">4.2.1.84</ecNumber>
    </recommendedName>
</protein>
<keyword evidence="7" id="KW-1185">Reference proteome</keyword>
<reference evidence="6 7" key="1">
    <citation type="journal article" date="2019" name="Emerg. Microbes Infect.">
        <title>Comprehensive subspecies identification of 175 nontuberculous mycobacteria species based on 7547 genomic profiles.</title>
        <authorList>
            <person name="Matsumoto Y."/>
            <person name="Kinjo T."/>
            <person name="Motooka D."/>
            <person name="Nabeya D."/>
            <person name="Jung N."/>
            <person name="Uechi K."/>
            <person name="Horii T."/>
            <person name="Iida T."/>
            <person name="Fujita J."/>
            <person name="Nakamura S."/>
        </authorList>
    </citation>
    <scope>NUCLEOTIDE SEQUENCE [LARGE SCALE GENOMIC DNA]</scope>
    <source>
        <strain evidence="6 7">JCM 14742</strain>
    </source>
</reference>
<dbReference type="RefSeq" id="WP_085270147.1">
    <property type="nucleotide sequence ID" value="NZ_AP022614.1"/>
</dbReference>
<evidence type="ECO:0000313" key="6">
    <source>
        <dbReference type="EMBL" id="BBZ47689.1"/>
    </source>
</evidence>
<dbReference type="Proteomes" id="UP000467105">
    <property type="component" value="Chromosome"/>
</dbReference>
<feature type="domain" description="Nitrile hydratase beta subunit" evidence="4">
    <location>
        <begin position="183"/>
        <end position="276"/>
    </location>
</feature>
<evidence type="ECO:0000256" key="1">
    <source>
        <dbReference type="ARBA" id="ARBA00013079"/>
    </source>
</evidence>
<gene>
    <name evidence="6" type="ORF">MPRM_49700</name>
</gene>
<dbReference type="InterPro" id="IPR008990">
    <property type="entry name" value="Elect_transpt_acc-like_dom_sf"/>
</dbReference>
<dbReference type="SUPFAM" id="SSF50090">
    <property type="entry name" value="Electron transport accessory proteins"/>
    <property type="match status" value="1"/>
</dbReference>
<evidence type="ECO:0000256" key="2">
    <source>
        <dbReference type="ARBA" id="ARBA00023239"/>
    </source>
</evidence>
<dbReference type="EMBL" id="AP022614">
    <property type="protein sequence ID" value="BBZ47689.1"/>
    <property type="molecule type" value="Genomic_DNA"/>
</dbReference>
<dbReference type="GO" id="GO:0018822">
    <property type="term" value="F:nitrile hydratase activity"/>
    <property type="evidence" value="ECO:0007669"/>
    <property type="project" value="UniProtKB-EC"/>
</dbReference>
<dbReference type="InterPro" id="IPR049054">
    <property type="entry name" value="CN_hydtase_beta-like_N"/>
</dbReference>
<dbReference type="Pfam" id="PF02211">
    <property type="entry name" value="NHase_beta_C"/>
    <property type="match status" value="1"/>
</dbReference>
<keyword evidence="2" id="KW-0456">Lyase</keyword>
<sequence length="279" mass="32205">MSTAAERARQLALVSRLKTTFPEVPEWPAPDEVTHDQFVAYMKTPHDVGGELNVPQEYWNKEEEQWELMTYVLCEVLGWRGIWVSEERRRLGNVDVGRSIYLGLPYYTRWLWSVGRLLIEKKHITWGELTDRLMEVQARYAGGLDGRKPEAEPKSKGEGSAVNRNRRHLEAVGIGDPQCYAGQAGTAKFQVGDRVRVRELPAMFYTRTPEYCRGAEGVIAEVSYESPAAEDETWDREDAKPEWFYIVRFNQSQLWDNYTGPKNDTLQTEIPERWLESVG</sequence>
<dbReference type="Gene3D" id="2.30.30.50">
    <property type="match status" value="1"/>
</dbReference>